<dbReference type="EMBL" id="JAMKFB020000007">
    <property type="protein sequence ID" value="KAL0187657.1"/>
    <property type="molecule type" value="Genomic_DNA"/>
</dbReference>
<reference evidence="1 2" key="1">
    <citation type="submission" date="2024-05" db="EMBL/GenBank/DDBJ databases">
        <title>Genome sequencing and assembly of Indian major carp, Cirrhinus mrigala (Hamilton, 1822).</title>
        <authorList>
            <person name="Mohindra V."/>
            <person name="Chowdhury L.M."/>
            <person name="Lal K."/>
            <person name="Jena J.K."/>
        </authorList>
    </citation>
    <scope>NUCLEOTIDE SEQUENCE [LARGE SCALE GENOMIC DNA]</scope>
    <source>
        <strain evidence="1">CM1030</strain>
        <tissue evidence="1">Blood</tissue>
    </source>
</reference>
<organism evidence="1 2">
    <name type="scientific">Cirrhinus mrigala</name>
    <name type="common">Mrigala</name>
    <dbReference type="NCBI Taxonomy" id="683832"/>
    <lineage>
        <taxon>Eukaryota</taxon>
        <taxon>Metazoa</taxon>
        <taxon>Chordata</taxon>
        <taxon>Craniata</taxon>
        <taxon>Vertebrata</taxon>
        <taxon>Euteleostomi</taxon>
        <taxon>Actinopterygii</taxon>
        <taxon>Neopterygii</taxon>
        <taxon>Teleostei</taxon>
        <taxon>Ostariophysi</taxon>
        <taxon>Cypriniformes</taxon>
        <taxon>Cyprinidae</taxon>
        <taxon>Labeoninae</taxon>
        <taxon>Labeonini</taxon>
        <taxon>Cirrhinus</taxon>
    </lineage>
</organism>
<feature type="non-terminal residue" evidence="1">
    <location>
        <position position="1"/>
    </location>
</feature>
<accession>A0ABD0QN50</accession>
<proteinExistence type="predicted"/>
<protein>
    <submittedName>
        <fullName evidence="1">Uncharacterized protein</fullName>
    </submittedName>
</protein>
<keyword evidence="2" id="KW-1185">Reference proteome</keyword>
<feature type="non-terminal residue" evidence="1">
    <location>
        <position position="69"/>
    </location>
</feature>
<evidence type="ECO:0000313" key="2">
    <source>
        <dbReference type="Proteomes" id="UP001529510"/>
    </source>
</evidence>
<comment type="caution">
    <text evidence="1">The sequence shown here is derived from an EMBL/GenBank/DDBJ whole genome shotgun (WGS) entry which is preliminary data.</text>
</comment>
<sequence>VRARAQVEKIRAGLFNSSDLIGLSNLEREEELMEMTNEEILTASSVNQSLFDTQGSSALEEYFLDKSIR</sequence>
<dbReference type="Proteomes" id="UP001529510">
    <property type="component" value="Unassembled WGS sequence"/>
</dbReference>
<dbReference type="PANTHER" id="PTHR46435:SF1">
    <property type="entry name" value="E3 UBIQUITIN-PROTEIN LIGASE HECTD4-RELATED"/>
    <property type="match status" value="1"/>
</dbReference>
<evidence type="ECO:0000313" key="1">
    <source>
        <dbReference type="EMBL" id="KAL0187657.1"/>
    </source>
</evidence>
<gene>
    <name evidence="1" type="ORF">M9458_014756</name>
</gene>
<name>A0ABD0QN50_CIRMR</name>
<dbReference type="InterPro" id="IPR043366">
    <property type="entry name" value="HECTD4"/>
</dbReference>
<dbReference type="PANTHER" id="PTHR46435">
    <property type="entry name" value="E3 UBIQUITIN-PROTEIN LIGASE HECTD4-RELATED"/>
    <property type="match status" value="1"/>
</dbReference>
<dbReference type="AlphaFoldDB" id="A0ABD0QN50"/>